<keyword evidence="1" id="KW-0456">Lyase</keyword>
<dbReference type="STRING" id="317018.AVL63_13300"/>
<organism evidence="1 3">
    <name type="scientific">Nesterenkonia jeotgali</name>
    <dbReference type="NCBI Taxonomy" id="317018"/>
    <lineage>
        <taxon>Bacteria</taxon>
        <taxon>Bacillati</taxon>
        <taxon>Actinomycetota</taxon>
        <taxon>Actinomycetes</taxon>
        <taxon>Micrococcales</taxon>
        <taxon>Micrococcaceae</taxon>
        <taxon>Nesterenkonia</taxon>
    </lineage>
</organism>
<sequence>MEIVLQYFEGCPNWKIAHERLQALCAERSDISLSMQLVESDAEAELVGFHGSPSVLIDGFDRFAEASSAVGLSCRRYVSPEGMAGAPTMEQLRAALADAEFTPR</sequence>
<proteinExistence type="predicted"/>
<dbReference type="Proteomes" id="UP000546252">
    <property type="component" value="Unassembled WGS sequence"/>
</dbReference>
<evidence type="ECO:0000313" key="1">
    <source>
        <dbReference type="EMBL" id="KUG57261.1"/>
    </source>
</evidence>
<name>A0A0W8IBE7_9MICC</name>
<dbReference type="RefSeq" id="WP_058889638.1">
    <property type="nucleotide sequence ID" value="NZ_BAAAKT010000004.1"/>
</dbReference>
<dbReference type="EMBL" id="LQBM01000007">
    <property type="protein sequence ID" value="KUG57261.1"/>
    <property type="molecule type" value="Genomic_DNA"/>
</dbReference>
<keyword evidence="3" id="KW-1185">Reference proteome</keyword>
<dbReference type="EMBL" id="JACJIH010000001">
    <property type="protein sequence ID" value="MBA8922286.1"/>
    <property type="molecule type" value="Genomic_DNA"/>
</dbReference>
<accession>A0A0W8IBE7</accession>
<dbReference type="OrthoDB" id="7185309at2"/>
<dbReference type="AlphaFoldDB" id="A0A0W8IBE7"/>
<evidence type="ECO:0000313" key="2">
    <source>
        <dbReference type="EMBL" id="MBA8922286.1"/>
    </source>
</evidence>
<dbReference type="Proteomes" id="UP000054023">
    <property type="component" value="Unassembled WGS sequence"/>
</dbReference>
<protein>
    <submittedName>
        <fullName evidence="1">Alkylmercury lyase</fullName>
    </submittedName>
</protein>
<dbReference type="GO" id="GO:0016829">
    <property type="term" value="F:lyase activity"/>
    <property type="evidence" value="ECO:0007669"/>
    <property type="project" value="UniProtKB-KW"/>
</dbReference>
<gene>
    <name evidence="1" type="ORF">AVL63_13300</name>
    <name evidence="2" type="ORF">HNR24_002219</name>
</gene>
<comment type="caution">
    <text evidence="1">The sequence shown here is derived from an EMBL/GenBank/DDBJ whole genome shotgun (WGS) entry which is preliminary data.</text>
</comment>
<evidence type="ECO:0000313" key="4">
    <source>
        <dbReference type="Proteomes" id="UP000546252"/>
    </source>
</evidence>
<evidence type="ECO:0000313" key="3">
    <source>
        <dbReference type="Proteomes" id="UP000054023"/>
    </source>
</evidence>
<reference evidence="2 4" key="3">
    <citation type="submission" date="2020-08" db="EMBL/GenBank/DDBJ databases">
        <title>Sequencing the genomes of 1000 actinobacteria strains.</title>
        <authorList>
            <person name="Klenk H.-P."/>
        </authorList>
    </citation>
    <scope>NUCLEOTIDE SEQUENCE [LARGE SCALE GENOMIC DNA]</scope>
    <source>
        <strain evidence="2 4">DSM 19081</strain>
    </source>
</reference>
<reference evidence="1" key="1">
    <citation type="submission" date="2015-12" db="EMBL/GenBank/DDBJ databases">
        <authorList>
            <person name="Shamseldin A."/>
            <person name="Moawad H."/>
            <person name="Abd El-Rahim W.M."/>
            <person name="Sadowsky M.J."/>
        </authorList>
    </citation>
    <scope>NUCLEOTIDE SEQUENCE [LARGE SCALE GENOMIC DNA]</scope>
    <source>
        <strain evidence="1">CD08_7</strain>
    </source>
</reference>
<reference evidence="3" key="2">
    <citation type="submission" date="2015-12" db="EMBL/GenBank/DDBJ databases">
        <authorList>
            <person name="Nair G.R."/>
            <person name="Kaur G."/>
            <person name="Mayilraj S."/>
        </authorList>
    </citation>
    <scope>NUCLEOTIDE SEQUENCE [LARGE SCALE GENOMIC DNA]</scope>
    <source>
        <strain evidence="3">CD08_7</strain>
    </source>
</reference>